<dbReference type="EMBL" id="OIVN01001668">
    <property type="protein sequence ID" value="SPC96417.1"/>
    <property type="molecule type" value="Genomic_DNA"/>
</dbReference>
<gene>
    <name evidence="1" type="ORF">FSB_LOCUS24299</name>
</gene>
<name>A0A2N9G0X9_FAGSY</name>
<proteinExistence type="predicted"/>
<protein>
    <submittedName>
        <fullName evidence="1">Uncharacterized protein</fullName>
    </submittedName>
</protein>
<reference evidence="1" key="1">
    <citation type="submission" date="2018-02" db="EMBL/GenBank/DDBJ databases">
        <authorList>
            <person name="Cohen D.B."/>
            <person name="Kent A.D."/>
        </authorList>
    </citation>
    <scope>NUCLEOTIDE SEQUENCE</scope>
</reference>
<evidence type="ECO:0000313" key="1">
    <source>
        <dbReference type="EMBL" id="SPC96417.1"/>
    </source>
</evidence>
<organism evidence="1">
    <name type="scientific">Fagus sylvatica</name>
    <name type="common">Beechnut</name>
    <dbReference type="NCBI Taxonomy" id="28930"/>
    <lineage>
        <taxon>Eukaryota</taxon>
        <taxon>Viridiplantae</taxon>
        <taxon>Streptophyta</taxon>
        <taxon>Embryophyta</taxon>
        <taxon>Tracheophyta</taxon>
        <taxon>Spermatophyta</taxon>
        <taxon>Magnoliopsida</taxon>
        <taxon>eudicotyledons</taxon>
        <taxon>Gunneridae</taxon>
        <taxon>Pentapetalae</taxon>
        <taxon>rosids</taxon>
        <taxon>fabids</taxon>
        <taxon>Fagales</taxon>
        <taxon>Fagaceae</taxon>
        <taxon>Fagus</taxon>
    </lineage>
</organism>
<sequence length="158" mass="17389">MVQVESFGGKYGSSKCMIDSKCCCGELTHGFFQLNRLNISKIEDIIEFIVNPPIHMVGTSHDNKEAMSQCSIKLTLTLDAIRDLRNQVAHKGAKICVIGIAPHRVVKLNVDAAISKNFSTLAVIARDDKGHILKAWAKEHPHCGPLQAEAIRSYGHLN</sequence>
<dbReference type="AlphaFoldDB" id="A0A2N9G0X9"/>
<accession>A0A2N9G0X9</accession>